<keyword evidence="1" id="KW-0812">Transmembrane</keyword>
<dbReference type="EMBL" id="DVFO01000034">
    <property type="protein sequence ID" value="HIQ60680.1"/>
    <property type="molecule type" value="Genomic_DNA"/>
</dbReference>
<evidence type="ECO:0000313" key="4">
    <source>
        <dbReference type="Proteomes" id="UP000886879"/>
    </source>
</evidence>
<dbReference type="Pfam" id="PF00535">
    <property type="entry name" value="Glycos_transf_2"/>
    <property type="match status" value="1"/>
</dbReference>
<dbReference type="SUPFAM" id="SSF53448">
    <property type="entry name" value="Nucleotide-diphospho-sugar transferases"/>
    <property type="match status" value="1"/>
</dbReference>
<dbReference type="InterPro" id="IPR050256">
    <property type="entry name" value="Glycosyltransferase_2"/>
</dbReference>
<dbReference type="PANTHER" id="PTHR48090:SF8">
    <property type="entry name" value="GLYCOSYLTRANSFERASE CSBB-RELATED"/>
    <property type="match status" value="1"/>
</dbReference>
<feature type="transmembrane region" description="Helical" evidence="1">
    <location>
        <begin position="223"/>
        <end position="254"/>
    </location>
</feature>
<comment type="caution">
    <text evidence="3">The sequence shown here is derived from an EMBL/GenBank/DDBJ whole genome shotgun (WGS) entry which is preliminary data.</text>
</comment>
<dbReference type="CDD" id="cd04187">
    <property type="entry name" value="DPM1_like_bac"/>
    <property type="match status" value="1"/>
</dbReference>
<organism evidence="3 4">
    <name type="scientific">Candidatus Enterenecus faecium</name>
    <dbReference type="NCBI Taxonomy" id="2840780"/>
    <lineage>
        <taxon>Bacteria</taxon>
        <taxon>Bacillati</taxon>
        <taxon>Bacillota</taxon>
        <taxon>Clostridia</taxon>
        <taxon>Eubacteriales</taxon>
        <taxon>Candidatus Enterenecus</taxon>
    </lineage>
</organism>
<evidence type="ECO:0000313" key="3">
    <source>
        <dbReference type="EMBL" id="HIQ60680.1"/>
    </source>
</evidence>
<dbReference type="AlphaFoldDB" id="A0A9D1CGI1"/>
<dbReference type="InterPro" id="IPR029044">
    <property type="entry name" value="Nucleotide-diphossugar_trans"/>
</dbReference>
<proteinExistence type="predicted"/>
<reference evidence="3" key="2">
    <citation type="journal article" date="2021" name="PeerJ">
        <title>Extensive microbial diversity within the chicken gut microbiome revealed by metagenomics and culture.</title>
        <authorList>
            <person name="Gilroy R."/>
            <person name="Ravi A."/>
            <person name="Getino M."/>
            <person name="Pursley I."/>
            <person name="Horton D.L."/>
            <person name="Alikhan N.F."/>
            <person name="Baker D."/>
            <person name="Gharbi K."/>
            <person name="Hall N."/>
            <person name="Watson M."/>
            <person name="Adriaenssens E.M."/>
            <person name="Foster-Nyarko E."/>
            <person name="Jarju S."/>
            <person name="Secka A."/>
            <person name="Antonio M."/>
            <person name="Oren A."/>
            <person name="Chaudhuri R.R."/>
            <person name="La Ragione R."/>
            <person name="Hildebrand F."/>
            <person name="Pallen M.J."/>
        </authorList>
    </citation>
    <scope>NUCLEOTIDE SEQUENCE</scope>
    <source>
        <strain evidence="3">ChiGjej2B2-12916</strain>
    </source>
</reference>
<gene>
    <name evidence="3" type="ORF">IAD31_03670</name>
</gene>
<dbReference type="Proteomes" id="UP000886879">
    <property type="component" value="Unassembled WGS sequence"/>
</dbReference>
<reference evidence="3" key="1">
    <citation type="submission" date="2020-10" db="EMBL/GenBank/DDBJ databases">
        <authorList>
            <person name="Gilroy R."/>
        </authorList>
    </citation>
    <scope>NUCLEOTIDE SEQUENCE</scope>
    <source>
        <strain evidence="3">ChiGjej2B2-12916</strain>
    </source>
</reference>
<protein>
    <submittedName>
        <fullName evidence="3">Glycosyltransferase family 2 protein</fullName>
    </submittedName>
</protein>
<keyword evidence="1" id="KW-0472">Membrane</keyword>
<dbReference type="Gene3D" id="3.90.550.10">
    <property type="entry name" value="Spore Coat Polysaccharide Biosynthesis Protein SpsA, Chain A"/>
    <property type="match status" value="1"/>
</dbReference>
<name>A0A9D1CGI1_9FIRM</name>
<dbReference type="GO" id="GO:0005886">
    <property type="term" value="C:plasma membrane"/>
    <property type="evidence" value="ECO:0007669"/>
    <property type="project" value="TreeGrafter"/>
</dbReference>
<evidence type="ECO:0000256" key="1">
    <source>
        <dbReference type="SAM" id="Phobius"/>
    </source>
</evidence>
<sequence>MMITVVVPCYNEEQALPYFIPEIQQVAKTLETQYQVALEVLLVNDGSKDGTLSLMRTYAGQYKNVRYLSFSRNFGKEAAIYAGLEHAKGDYVAIMDADMQDPPALLPQMYEILRDEPYDSVATRRVDRAGEPPIRSFFARTFYKLINRISDADIVDGARDYRLMKRAMVDAILSMKEYNRFSKGIFGWVGFRTKWLPYENVQRVAGETKWSFWKLFLYSIEGIVAFSTAPLAMASVFGIITCLCAALALCFILVRTILFGDPVEGWPSMMCVMLFLGGIQLLSIGVIGQYLAKTYLETKHRPIYILQESSDGTKKDEGVQS</sequence>
<dbReference type="InterPro" id="IPR001173">
    <property type="entry name" value="Glyco_trans_2-like"/>
</dbReference>
<dbReference type="PANTHER" id="PTHR48090">
    <property type="entry name" value="UNDECAPRENYL-PHOSPHATE 4-DEOXY-4-FORMAMIDO-L-ARABINOSE TRANSFERASE-RELATED"/>
    <property type="match status" value="1"/>
</dbReference>
<keyword evidence="1" id="KW-1133">Transmembrane helix</keyword>
<accession>A0A9D1CGI1</accession>
<evidence type="ECO:0000259" key="2">
    <source>
        <dbReference type="Pfam" id="PF00535"/>
    </source>
</evidence>
<feature type="transmembrane region" description="Helical" evidence="1">
    <location>
        <begin position="266"/>
        <end position="292"/>
    </location>
</feature>
<feature type="domain" description="Glycosyltransferase 2-like" evidence="2">
    <location>
        <begin position="4"/>
        <end position="172"/>
    </location>
</feature>